<evidence type="ECO:0000313" key="2">
    <source>
        <dbReference type="EMBL" id="AMM40680.1"/>
    </source>
</evidence>
<dbReference type="InterPro" id="IPR053136">
    <property type="entry name" value="UTP_pyrophosphatase-like"/>
</dbReference>
<dbReference type="Pfam" id="PF01863">
    <property type="entry name" value="YgjP-like"/>
    <property type="match status" value="1"/>
</dbReference>
<keyword evidence="2" id="KW-0378">Hydrolase</keyword>
<sequence length="114" mass="13721">MTSKTTREDILELCGKWQKELRVDIKQIQIREMKNKWGSCSSKGVLTLNKELLSLPSKYVEYVIVHELLHRIVPNHGRTFKTLFYVYLPNWEELHEYLEYNGKEQNLRRRRALT</sequence>
<dbReference type="RefSeq" id="WP_066061479.1">
    <property type="nucleotide sequence ID" value="NZ_CP013015.1"/>
</dbReference>
<dbReference type="PANTHER" id="PTHR30399">
    <property type="entry name" value="UNCHARACTERIZED PROTEIN YGJP"/>
    <property type="match status" value="1"/>
</dbReference>
<evidence type="ECO:0000259" key="1">
    <source>
        <dbReference type="Pfam" id="PF01863"/>
    </source>
</evidence>
<accession>A0A7U4QJU3</accession>
<dbReference type="OrthoDB" id="5321643at2"/>
<dbReference type="AlphaFoldDB" id="A0A7U4QJU3"/>
<organism evidence="2 3">
    <name type="scientific">Desulfofervidus auxilii</name>
    <dbReference type="NCBI Taxonomy" id="1621989"/>
    <lineage>
        <taxon>Bacteria</taxon>
        <taxon>Pseudomonadati</taxon>
        <taxon>Thermodesulfobacteriota</taxon>
        <taxon>Candidatus Desulfofervidia</taxon>
        <taxon>Candidatus Desulfofervidales</taxon>
        <taxon>Candidatus Desulfofervidaceae</taxon>
        <taxon>Candidatus Desulfofervidus</taxon>
    </lineage>
</organism>
<dbReference type="PANTHER" id="PTHR30399:SF1">
    <property type="entry name" value="UTP PYROPHOSPHATASE"/>
    <property type="match status" value="1"/>
</dbReference>
<proteinExistence type="predicted"/>
<dbReference type="Gene3D" id="3.30.2010.10">
    <property type="entry name" value="Metalloproteases ('zincins'), catalytic domain"/>
    <property type="match status" value="1"/>
</dbReference>
<evidence type="ECO:0000313" key="3">
    <source>
        <dbReference type="Proteomes" id="UP000070560"/>
    </source>
</evidence>
<dbReference type="KEGG" id="daw:HS1_000876"/>
<dbReference type="InterPro" id="IPR002725">
    <property type="entry name" value="YgjP-like_metallopeptidase"/>
</dbReference>
<name>A0A7U4QJU3_DESA2</name>
<reference evidence="2 3" key="1">
    <citation type="submission" date="2015-10" db="EMBL/GenBank/DDBJ databases">
        <title>Candidatus Desulfofervidus auxilii, a hydrogenotrophic sulfate-reducing bacterium involved in the thermophilic anaerobic oxidation of methane.</title>
        <authorList>
            <person name="Krukenberg V."/>
            <person name="Richter M."/>
            <person name="Wegener G."/>
        </authorList>
    </citation>
    <scope>NUCLEOTIDE SEQUENCE [LARGE SCALE GENOMIC DNA]</scope>
    <source>
        <strain evidence="2 3">HS1</strain>
    </source>
</reference>
<protein>
    <submittedName>
        <fullName evidence="2">Metal-dependent hydrolase</fullName>
    </submittedName>
</protein>
<dbReference type="Proteomes" id="UP000070560">
    <property type="component" value="Chromosome"/>
</dbReference>
<dbReference type="GO" id="GO:0016787">
    <property type="term" value="F:hydrolase activity"/>
    <property type="evidence" value="ECO:0007669"/>
    <property type="project" value="UniProtKB-KW"/>
</dbReference>
<keyword evidence="3" id="KW-1185">Reference proteome</keyword>
<dbReference type="EMBL" id="CP013015">
    <property type="protein sequence ID" value="AMM40680.1"/>
    <property type="molecule type" value="Genomic_DNA"/>
</dbReference>
<dbReference type="CDD" id="cd07344">
    <property type="entry name" value="M48_yhfN_like"/>
    <property type="match status" value="1"/>
</dbReference>
<gene>
    <name evidence="2" type="ORF">HS1_000876</name>
</gene>
<feature type="domain" description="YgjP-like metallopeptidase" evidence="1">
    <location>
        <begin position="4"/>
        <end position="99"/>
    </location>
</feature>